<organism evidence="1 2">
    <name type="scientific">Chitinophaga tropicalis</name>
    <dbReference type="NCBI Taxonomy" id="2683588"/>
    <lineage>
        <taxon>Bacteria</taxon>
        <taxon>Pseudomonadati</taxon>
        <taxon>Bacteroidota</taxon>
        <taxon>Chitinophagia</taxon>
        <taxon>Chitinophagales</taxon>
        <taxon>Chitinophagaceae</taxon>
        <taxon>Chitinophaga</taxon>
    </lineage>
</organism>
<evidence type="ECO:0000313" key="2">
    <source>
        <dbReference type="Proteomes" id="UP000461730"/>
    </source>
</evidence>
<evidence type="ECO:0000313" key="1">
    <source>
        <dbReference type="EMBL" id="MVT09808.1"/>
    </source>
</evidence>
<accession>A0A7K1U616</accession>
<dbReference type="AlphaFoldDB" id="A0A7K1U616"/>
<dbReference type="RefSeq" id="WP_157307246.1">
    <property type="nucleotide sequence ID" value="NZ_WRXN01000006.1"/>
</dbReference>
<dbReference type="EMBL" id="WRXN01000006">
    <property type="protein sequence ID" value="MVT09808.1"/>
    <property type="molecule type" value="Genomic_DNA"/>
</dbReference>
<comment type="caution">
    <text evidence="1">The sequence shown here is derived from an EMBL/GenBank/DDBJ whole genome shotgun (WGS) entry which is preliminary data.</text>
</comment>
<sequence>MIALNLYFKLYAHNVPVNGGDRSAIYNLHAGTVVMISRVQYDVLKDTPHHTIEQLGLRYAPAQPELVYNYMQTLVSNDLGFLTKEPQRFPDVPVQWHLPAHLHIAVLDVNKKYYALQPVLRQLDQLLCKHLELRMHLDQFTQRQITGLLDYLNTAVFRSVSCITEYAPWISMEKLEEYHKNYGKLEHLLVYNAPEIAEKPSSSGIGWTSGGIDEWNDGPSSYKDKHVINMHYFMEAQQHNPYFNRRVYIDKWGNIRNSQSDGKVFGNVNDHVLSTVIRSSEFREKWLISPDKVPRAQRDPLRYAKVDDGQEQD</sequence>
<name>A0A7K1U616_9BACT</name>
<keyword evidence="2" id="KW-1185">Reference proteome</keyword>
<dbReference type="Proteomes" id="UP000461730">
    <property type="component" value="Unassembled WGS sequence"/>
</dbReference>
<protein>
    <submittedName>
        <fullName evidence="1">Uncharacterized protein</fullName>
    </submittedName>
</protein>
<proteinExistence type="predicted"/>
<reference evidence="1 2" key="1">
    <citation type="submission" date="2019-12" db="EMBL/GenBank/DDBJ databases">
        <title>Chitinophaga sp. strain ysch24 (GDMCC 1.1355), whole genome shotgun sequence.</title>
        <authorList>
            <person name="Zhang X."/>
        </authorList>
    </citation>
    <scope>NUCLEOTIDE SEQUENCE [LARGE SCALE GENOMIC DNA]</scope>
    <source>
        <strain evidence="2">ysch24</strain>
    </source>
</reference>
<gene>
    <name evidence="1" type="ORF">GO493_16170</name>
</gene>